<accession>A0ABU2KJH8</accession>
<dbReference type="EMBL" id="JAVRBG010000008">
    <property type="protein sequence ID" value="MDT0294875.1"/>
    <property type="molecule type" value="Genomic_DNA"/>
</dbReference>
<keyword evidence="2" id="KW-1185">Reference proteome</keyword>
<reference evidence="2" key="1">
    <citation type="submission" date="2023-07" db="EMBL/GenBank/DDBJ databases">
        <title>Isolating and identifying novel microbial strains from the Mariana Trench.</title>
        <authorList>
            <person name="Fu H."/>
        </authorList>
    </citation>
    <scope>NUCLEOTIDE SEQUENCE [LARGE SCALE GENOMIC DNA]</scope>
    <source>
        <strain evidence="2">T-y2</strain>
    </source>
</reference>
<evidence type="ECO:0000313" key="2">
    <source>
        <dbReference type="Proteomes" id="UP001182991"/>
    </source>
</evidence>
<evidence type="ECO:0000313" key="1">
    <source>
        <dbReference type="EMBL" id="MDT0294875.1"/>
    </source>
</evidence>
<dbReference type="RefSeq" id="WP_311401804.1">
    <property type="nucleotide sequence ID" value="NZ_JAVRBG010000008.1"/>
</dbReference>
<protein>
    <submittedName>
        <fullName evidence="1">Uncharacterized protein</fullName>
    </submittedName>
</protein>
<gene>
    <name evidence="1" type="ORF">RLT85_09535</name>
</gene>
<name>A0ABU2KJH8_9FLAO</name>
<sequence length="759" mass="88513">MGKYYIYNAKIEDINYKDVTVIFNPDTNFDFSTLKNELTSHFRLHHQTAALVFVHCKKLENIKGLVKENIDIILKSIPKVEEASLQKNIFYVSYDEKKFDFKKKRFLEKNKKEIINQGLVEIFVGNGGLIESNGISHHFVFPSGKHSTKFLRTANVLVHKSEIDFIAINTLHLFRNMEFENIYCDTLSINVVAYSITNYVKRFHTDKEINIESFKSYDGLYNKQSVFYDNAIFLISASTSGGLINYLQSTHPEIRSEEICTLFYLPIDKNSTVALERVLCNLERNKKQGYGLELYHQSRRNEECVYCKNYSTPISIQGDSFSLDEPIINARNISASKYITKSIKDFVEIFKYNQETERTSLKVSYSEESAARKKYNLYIDYESVIDDIENSHFESHKKKLDAYIMQYVPASLKYIVHLNDKGSFKLSEYIRNSIKSDNRDEILIYNQSELTETIIEENEVGSILIVGSCISNGKNLLYLSRFFRNYESLRLIYFIGVNRISDSSKYSELKTNVKFGLYGRENSSFVEIEAIQCDNSSSDTPWEKEIEHLQSIQQDSSVPPKFIEERLKIINEFANIQTRGGSESIFYSDINKKPLKIRKNSAFFNNNDYHENVTQSDVYFTISCVLNNMRNNKKDGLYQTSFVKNILDPFVFNRFNDGIIQASILRSAREEELNYSYSQQHSSEMLSLIKTFIKHVNEYQGEAIIEFLYALSIRKLKLVKSHYTEIINELEGLEDERINVFKKSIKKVYDKLYPKKYYN</sequence>
<proteinExistence type="predicted"/>
<dbReference type="Proteomes" id="UP001182991">
    <property type="component" value="Unassembled WGS sequence"/>
</dbReference>
<organism evidence="1 2">
    <name type="scientific">Mesonia ostreae</name>
    <dbReference type="NCBI Taxonomy" id="861110"/>
    <lineage>
        <taxon>Bacteria</taxon>
        <taxon>Pseudomonadati</taxon>
        <taxon>Bacteroidota</taxon>
        <taxon>Flavobacteriia</taxon>
        <taxon>Flavobacteriales</taxon>
        <taxon>Flavobacteriaceae</taxon>
        <taxon>Mesonia</taxon>
    </lineage>
</organism>
<comment type="caution">
    <text evidence="1">The sequence shown here is derived from an EMBL/GenBank/DDBJ whole genome shotgun (WGS) entry which is preliminary data.</text>
</comment>